<evidence type="ECO:0000313" key="2">
    <source>
        <dbReference type="EMBL" id="OGL46140.1"/>
    </source>
</evidence>
<feature type="transmembrane region" description="Helical" evidence="1">
    <location>
        <begin position="37"/>
        <end position="58"/>
    </location>
</feature>
<dbReference type="EMBL" id="MGDD01000144">
    <property type="protein sequence ID" value="OGL46140.1"/>
    <property type="molecule type" value="Genomic_DNA"/>
</dbReference>
<protein>
    <recommendedName>
        <fullName evidence="4">Outer membrane protein beta-barrel domain-containing protein</fullName>
    </recommendedName>
</protein>
<dbReference type="AlphaFoldDB" id="A0A1F7RXJ2"/>
<keyword evidence="1" id="KW-0812">Transmembrane</keyword>
<evidence type="ECO:0000256" key="1">
    <source>
        <dbReference type="SAM" id="Phobius"/>
    </source>
</evidence>
<evidence type="ECO:0008006" key="4">
    <source>
        <dbReference type="Google" id="ProtNLM"/>
    </source>
</evidence>
<gene>
    <name evidence="2" type="ORF">A2161_18365</name>
</gene>
<keyword evidence="1" id="KW-0472">Membrane</keyword>
<dbReference type="Proteomes" id="UP000179266">
    <property type="component" value="Unassembled WGS sequence"/>
</dbReference>
<comment type="caution">
    <text evidence="2">The sequence shown here is derived from an EMBL/GenBank/DDBJ whole genome shotgun (WGS) entry which is preliminary data.</text>
</comment>
<reference evidence="2 3" key="1">
    <citation type="journal article" date="2016" name="Nat. Commun.">
        <title>Thousands of microbial genomes shed light on interconnected biogeochemical processes in an aquifer system.</title>
        <authorList>
            <person name="Anantharaman K."/>
            <person name="Brown C.T."/>
            <person name="Hug L.A."/>
            <person name="Sharon I."/>
            <person name="Castelle C.J."/>
            <person name="Probst A.J."/>
            <person name="Thomas B.C."/>
            <person name="Singh A."/>
            <person name="Wilkins M.J."/>
            <person name="Karaoz U."/>
            <person name="Brodie E.L."/>
            <person name="Williams K.H."/>
            <person name="Hubbard S.S."/>
            <person name="Banfield J.F."/>
        </authorList>
    </citation>
    <scope>NUCLEOTIDE SEQUENCE [LARGE SCALE GENOMIC DNA]</scope>
</reference>
<accession>A0A1F7RXJ2</accession>
<sequence>MKTAVVIGVLLAVLMVSQSYAEIGFYRSTPPIDEASMMIGGDLVFGSFGVLGHFRYGIAKRADLGFKTGFINQSDDTLLDFGADFKYAAMSVKEDYWPIDVSIAGVFDFKHLGEDSSRNNVSGNFFFFGAGAQAGRSFPISGSQSTISPYGALLLGIYHSDVSVRSYPGWDFSGGEGSKFGGLLAFGSEIRFNSKFSSIFELDITFADGSDTSASLGLNYFF</sequence>
<organism evidence="2 3">
    <name type="scientific">Candidatus Schekmanbacteria bacterium RBG_13_48_7</name>
    <dbReference type="NCBI Taxonomy" id="1817878"/>
    <lineage>
        <taxon>Bacteria</taxon>
        <taxon>Candidatus Schekmaniibacteriota</taxon>
    </lineage>
</organism>
<name>A0A1F7RXJ2_9BACT</name>
<evidence type="ECO:0000313" key="3">
    <source>
        <dbReference type="Proteomes" id="UP000179266"/>
    </source>
</evidence>
<keyword evidence="1" id="KW-1133">Transmembrane helix</keyword>
<proteinExistence type="predicted"/>